<sequence length="646" mass="73055">LIPKPFPLTGMEVTLPINEAYGGLNPDELVEYAFKPADFRLFYDENNVRNMSLLWSQAAALIGRKNPASDGCARIYNRFITKKTNNFSYADVKDCYEGIPFNNTIASEIIETIIRLLDGFYPFLNKAKEPPQPGFSFKSMDILAALERLKKEFIQFYTDCFSTFTFHTNITLYSVVNDDGEQKIKVFNDTIDSSNVDCEVTHINGRQAISVILEFAQDSVFSSRDIGVRFNTALDLVYLEYSFSVRTELPRAPSIIYTLKCDNQARSFNVTRNWIAFSTPSLLNRFHNSKTYFTNICNATKENKPISYSHGLGEIKRSFNNIHNIIAKQTESIAIIKLIDDFIVFVKEQDFGVVIILTEHYANVQNKDGSINFALLANIIQGFKDLANTGIVLDLSNNLGGYVLITVFINLLLFPNSYPTFNYDFRITEPMRLAITEQFKLATPNNIFDMSDYANAIAHANFTSANDIFGNNIFNRGGIIENYSKKLAIAEVYLDLFSKFIQNLTTPLPWKPEDYIILTNGLCGSACAMIAQHAVEFNNVSTVSVGGIASIPLLSYSSFPGGFVTTSDEILNSLDKLGLQNNTIMPRRFPLTRMNLFTETYSKLNSDKLLDYEFRPADFRLFYNEKNIRNITLLWSQAAALIGKKN</sequence>
<dbReference type="EMBL" id="CAJVQC010011250">
    <property type="protein sequence ID" value="CAG8625485.1"/>
    <property type="molecule type" value="Genomic_DNA"/>
</dbReference>
<proteinExistence type="predicted"/>
<comment type="caution">
    <text evidence="1">The sequence shown here is derived from an EMBL/GenBank/DDBJ whole genome shotgun (WGS) entry which is preliminary data.</text>
</comment>
<feature type="non-terminal residue" evidence="1">
    <location>
        <position position="1"/>
    </location>
</feature>
<protein>
    <submittedName>
        <fullName evidence="1">26374_t:CDS:1</fullName>
    </submittedName>
</protein>
<dbReference type="Proteomes" id="UP000789920">
    <property type="component" value="Unassembled WGS sequence"/>
</dbReference>
<reference evidence="1" key="1">
    <citation type="submission" date="2021-06" db="EMBL/GenBank/DDBJ databases">
        <authorList>
            <person name="Kallberg Y."/>
            <person name="Tangrot J."/>
            <person name="Rosling A."/>
        </authorList>
    </citation>
    <scope>NUCLEOTIDE SEQUENCE</scope>
    <source>
        <strain evidence="1">MA461A</strain>
    </source>
</reference>
<organism evidence="1 2">
    <name type="scientific">Racocetra persica</name>
    <dbReference type="NCBI Taxonomy" id="160502"/>
    <lineage>
        <taxon>Eukaryota</taxon>
        <taxon>Fungi</taxon>
        <taxon>Fungi incertae sedis</taxon>
        <taxon>Mucoromycota</taxon>
        <taxon>Glomeromycotina</taxon>
        <taxon>Glomeromycetes</taxon>
        <taxon>Diversisporales</taxon>
        <taxon>Gigasporaceae</taxon>
        <taxon>Racocetra</taxon>
    </lineage>
</organism>
<keyword evidence="2" id="KW-1185">Reference proteome</keyword>
<accession>A0ACA9N2K7</accession>
<gene>
    <name evidence="1" type="ORF">RPERSI_LOCUS6889</name>
</gene>
<evidence type="ECO:0000313" key="1">
    <source>
        <dbReference type="EMBL" id="CAG8625485.1"/>
    </source>
</evidence>
<name>A0ACA9N2K7_9GLOM</name>
<evidence type="ECO:0000313" key="2">
    <source>
        <dbReference type="Proteomes" id="UP000789920"/>
    </source>
</evidence>